<dbReference type="GO" id="GO:0071973">
    <property type="term" value="P:bacterial-type flagellum-dependent cell motility"/>
    <property type="evidence" value="ECO:0007669"/>
    <property type="project" value="InterPro"/>
</dbReference>
<evidence type="ECO:0000313" key="17">
    <source>
        <dbReference type="EMBL" id="TCN76347.1"/>
    </source>
</evidence>
<dbReference type="GO" id="GO:0009431">
    <property type="term" value="C:bacterial-type flagellum basal body, MS ring"/>
    <property type="evidence" value="ECO:0007669"/>
    <property type="project" value="InterPro"/>
</dbReference>
<feature type="transmembrane region" description="Helical" evidence="14">
    <location>
        <begin position="454"/>
        <end position="473"/>
    </location>
</feature>
<protein>
    <recommendedName>
        <fullName evidence="5 12">Flagellar M-ring protein</fullName>
    </recommendedName>
</protein>
<name>A0A4R2EZQ5_9GAMM</name>
<dbReference type="RefSeq" id="WP_133040670.1">
    <property type="nucleotide sequence ID" value="NZ_SLWF01000056.1"/>
</dbReference>
<evidence type="ECO:0000256" key="8">
    <source>
        <dbReference type="ARBA" id="ARBA00022989"/>
    </source>
</evidence>
<dbReference type="GO" id="GO:0003774">
    <property type="term" value="F:cytoskeletal motor activity"/>
    <property type="evidence" value="ECO:0007669"/>
    <property type="project" value="InterPro"/>
</dbReference>
<evidence type="ECO:0000256" key="10">
    <source>
        <dbReference type="ARBA" id="ARBA00023143"/>
    </source>
</evidence>
<dbReference type="AlphaFoldDB" id="A0A4R2EZQ5"/>
<evidence type="ECO:0000256" key="13">
    <source>
        <dbReference type="SAM" id="MobiDB-lite"/>
    </source>
</evidence>
<dbReference type="PIRSF" id="PIRSF004862">
    <property type="entry name" value="FliF"/>
    <property type="match status" value="1"/>
</dbReference>
<dbReference type="Pfam" id="PF01514">
    <property type="entry name" value="YscJ_FliF"/>
    <property type="match status" value="1"/>
</dbReference>
<keyword evidence="17" id="KW-0282">Flagellum</keyword>
<keyword evidence="10 12" id="KW-0975">Bacterial flagellum</keyword>
<comment type="subcellular location">
    <subcellularLocation>
        <location evidence="2 12">Bacterial flagellum basal body</location>
    </subcellularLocation>
    <subcellularLocation>
        <location evidence="3">Cell membrane</location>
        <topology evidence="3">Multi-pass membrane protein</topology>
    </subcellularLocation>
</comment>
<keyword evidence="9 14" id="KW-0472">Membrane</keyword>
<comment type="caution">
    <text evidence="17">The sequence shown here is derived from an EMBL/GenBank/DDBJ whole genome shotgun (WGS) entry which is preliminary data.</text>
</comment>
<evidence type="ECO:0000256" key="2">
    <source>
        <dbReference type="ARBA" id="ARBA00004117"/>
    </source>
</evidence>
<accession>A0A4R2EZQ5</accession>
<dbReference type="InterPro" id="IPR006182">
    <property type="entry name" value="FliF_N_dom"/>
</dbReference>
<dbReference type="OrthoDB" id="8554211at2"/>
<dbReference type="PANTHER" id="PTHR30046">
    <property type="entry name" value="FLAGELLAR M-RING PROTEIN"/>
    <property type="match status" value="1"/>
</dbReference>
<evidence type="ECO:0000259" key="16">
    <source>
        <dbReference type="Pfam" id="PF08345"/>
    </source>
</evidence>
<evidence type="ECO:0000259" key="15">
    <source>
        <dbReference type="Pfam" id="PF01514"/>
    </source>
</evidence>
<feature type="region of interest" description="Disordered" evidence="13">
    <location>
        <begin position="331"/>
        <end position="364"/>
    </location>
</feature>
<evidence type="ECO:0000256" key="4">
    <source>
        <dbReference type="ARBA" id="ARBA00007971"/>
    </source>
</evidence>
<evidence type="ECO:0000256" key="11">
    <source>
        <dbReference type="ARBA" id="ARBA00025936"/>
    </source>
</evidence>
<reference evidence="17 18" key="1">
    <citation type="submission" date="2019-03" db="EMBL/GenBank/DDBJ databases">
        <title>Freshwater and sediment microbial communities from various areas in North America, analyzing microbe dynamics in response to fracking.</title>
        <authorList>
            <person name="Lamendella R."/>
        </authorList>
    </citation>
    <scope>NUCLEOTIDE SEQUENCE [LARGE SCALE GENOMIC DNA]</scope>
    <source>
        <strain evidence="17 18">74A</strain>
    </source>
</reference>
<feature type="domain" description="Flagellar M-ring N-terminal" evidence="15">
    <location>
        <begin position="60"/>
        <end position="236"/>
    </location>
</feature>
<dbReference type="InterPro" id="IPR045851">
    <property type="entry name" value="AMP-bd_C_sf"/>
</dbReference>
<dbReference type="InterPro" id="IPR013556">
    <property type="entry name" value="Flag_M-ring_C"/>
</dbReference>
<evidence type="ECO:0000256" key="5">
    <source>
        <dbReference type="ARBA" id="ARBA00017949"/>
    </source>
</evidence>
<dbReference type="Pfam" id="PF08345">
    <property type="entry name" value="YscJ_FliF_C"/>
    <property type="match status" value="1"/>
</dbReference>
<comment type="similarity">
    <text evidence="4 12">Belongs to the FliF family.</text>
</comment>
<keyword evidence="18" id="KW-1185">Reference proteome</keyword>
<gene>
    <name evidence="17" type="ORF">EDC91_15610</name>
</gene>
<sequence>MKGVVATKDEHLAGNGGLKEKVVNLSGKFGWPQSGDRSLASIALLATLVAAAIVIILWTSAKNYVPLYGNQEHYDKASILEILDKEKFPFRIDTDTGNIMVPQDKLADARITLAARGIKAALPDGISSINSKVQMGTSQFMETKQYQHALEGELARTIMNMAGIQSARVHLAIPKRSLFIGRKEEQPGASVMIDLAPGYELKQQQVEAIVSLVVGSIPGLDRRAVSVVDQKGELLTAELFDDSPVGKDSSKKLQFINKLEQDIEQRAAIMLLPIVGEGNYRIQVSADVDFSVVEETKETLDPNTIVKSENTKTGSSQDDLAMGIPGSLANNPPIANPNGQQPKTDINGRTSQKQEAQRTFDSGRSVTHTRYEVGRLKAMSVSVLVNDAAAGKTDWTEARLASLGDMVRTATGFNAERGDKFNISSFQFVETDIAGSTDTTPWWQLPIMREYARYLFGTLIALALIFFGVRPLVSHLVKGKRHNSELSPQLLAQQQGSDGKLDDFDALASDKTAVTESANSIDKKVAEDEMPTMALPKAGALFEEQVAHMQYLAHKESDRVTAVIKTWVERGIEIESSKS</sequence>
<keyword evidence="17" id="KW-0969">Cilium</keyword>
<dbReference type="PANTHER" id="PTHR30046:SF0">
    <property type="entry name" value="FLAGELLAR M-RING PROTEIN"/>
    <property type="match status" value="1"/>
</dbReference>
<dbReference type="InterPro" id="IPR000067">
    <property type="entry name" value="FlgMring_FliF"/>
</dbReference>
<evidence type="ECO:0000256" key="6">
    <source>
        <dbReference type="ARBA" id="ARBA00022475"/>
    </source>
</evidence>
<evidence type="ECO:0000256" key="9">
    <source>
        <dbReference type="ARBA" id="ARBA00023136"/>
    </source>
</evidence>
<evidence type="ECO:0000256" key="3">
    <source>
        <dbReference type="ARBA" id="ARBA00004651"/>
    </source>
</evidence>
<dbReference type="InterPro" id="IPR043427">
    <property type="entry name" value="YscJ/FliF"/>
</dbReference>
<feature type="domain" description="Flagellar M-ring C-terminal" evidence="16">
    <location>
        <begin position="271"/>
        <end position="428"/>
    </location>
</feature>
<dbReference type="Gene3D" id="3.30.300.30">
    <property type="match status" value="1"/>
</dbReference>
<keyword evidence="7 14" id="KW-0812">Transmembrane</keyword>
<keyword evidence="8 14" id="KW-1133">Transmembrane helix</keyword>
<evidence type="ECO:0000313" key="18">
    <source>
        <dbReference type="Proteomes" id="UP000294832"/>
    </source>
</evidence>
<evidence type="ECO:0000256" key="1">
    <source>
        <dbReference type="ARBA" id="ARBA00003820"/>
    </source>
</evidence>
<comment type="function">
    <text evidence="1 12">The M ring may be actively involved in energy transduction.</text>
</comment>
<keyword evidence="6" id="KW-1003">Cell membrane</keyword>
<feature type="compositionally biased region" description="Polar residues" evidence="13">
    <location>
        <begin position="337"/>
        <end position="364"/>
    </location>
</feature>
<dbReference type="GO" id="GO:0005886">
    <property type="term" value="C:plasma membrane"/>
    <property type="evidence" value="ECO:0007669"/>
    <property type="project" value="UniProtKB-SubCell"/>
</dbReference>
<evidence type="ECO:0000256" key="14">
    <source>
        <dbReference type="SAM" id="Phobius"/>
    </source>
</evidence>
<dbReference type="EMBL" id="SLWF01000056">
    <property type="protein sequence ID" value="TCN76347.1"/>
    <property type="molecule type" value="Genomic_DNA"/>
</dbReference>
<feature type="transmembrane region" description="Helical" evidence="14">
    <location>
        <begin position="38"/>
        <end position="58"/>
    </location>
</feature>
<dbReference type="NCBIfam" id="TIGR00206">
    <property type="entry name" value="fliF"/>
    <property type="match status" value="1"/>
</dbReference>
<comment type="subunit">
    <text evidence="11">The basal body constitutes a major portion of the flagellar organelle and consists of four rings (L,P,S, and M) mounted on a central rod. The M ring is integral to the inner membrane of the cell and may be connected to the flagellar rod via the S ring. The S (supramembrane ring) lies just distal to the M ring. The L and P rings lie in the outer membrane and the periplasmic space, respectively.</text>
</comment>
<keyword evidence="17" id="KW-0966">Cell projection</keyword>
<dbReference type="PRINTS" id="PR01009">
    <property type="entry name" value="FLGMRINGFLIF"/>
</dbReference>
<evidence type="ECO:0000256" key="7">
    <source>
        <dbReference type="ARBA" id="ARBA00022692"/>
    </source>
</evidence>
<evidence type="ECO:0000256" key="12">
    <source>
        <dbReference type="PIRNR" id="PIRNR004862"/>
    </source>
</evidence>
<dbReference type="Proteomes" id="UP000294832">
    <property type="component" value="Unassembled WGS sequence"/>
</dbReference>
<organism evidence="17 18">
    <name type="scientific">Shewanella fodinae</name>
    <dbReference type="NCBI Taxonomy" id="552357"/>
    <lineage>
        <taxon>Bacteria</taxon>
        <taxon>Pseudomonadati</taxon>
        <taxon>Pseudomonadota</taxon>
        <taxon>Gammaproteobacteria</taxon>
        <taxon>Alteromonadales</taxon>
        <taxon>Shewanellaceae</taxon>
        <taxon>Shewanella</taxon>
    </lineage>
</organism>
<proteinExistence type="inferred from homology"/>